<gene>
    <name evidence="3" type="ORF">METZ01_LOCUS26161</name>
</gene>
<dbReference type="AlphaFoldDB" id="A0A381Q5E3"/>
<dbReference type="PANTHER" id="PTHR42997">
    <property type="entry name" value="HIT FAMILY HYDROLASE"/>
    <property type="match status" value="1"/>
</dbReference>
<dbReference type="PROSITE" id="PS51084">
    <property type="entry name" value="HIT_2"/>
    <property type="match status" value="1"/>
</dbReference>
<protein>
    <recommendedName>
        <fullName evidence="2">HIT domain-containing protein</fullName>
    </recommendedName>
</protein>
<dbReference type="CDD" id="cd01275">
    <property type="entry name" value="FHIT"/>
    <property type="match status" value="1"/>
</dbReference>
<dbReference type="Gene3D" id="3.30.428.10">
    <property type="entry name" value="HIT-like"/>
    <property type="match status" value="1"/>
</dbReference>
<dbReference type="InterPro" id="IPR011146">
    <property type="entry name" value="HIT-like"/>
</dbReference>
<evidence type="ECO:0000259" key="2">
    <source>
        <dbReference type="PROSITE" id="PS51084"/>
    </source>
</evidence>
<keyword evidence="1" id="KW-0547">Nucleotide-binding</keyword>
<organism evidence="3">
    <name type="scientific">marine metagenome</name>
    <dbReference type="NCBI Taxonomy" id="408172"/>
    <lineage>
        <taxon>unclassified sequences</taxon>
        <taxon>metagenomes</taxon>
        <taxon>ecological metagenomes</taxon>
    </lineage>
</organism>
<dbReference type="InterPro" id="IPR036265">
    <property type="entry name" value="HIT-like_sf"/>
</dbReference>
<dbReference type="GO" id="GO:0003824">
    <property type="term" value="F:catalytic activity"/>
    <property type="evidence" value="ECO:0007669"/>
    <property type="project" value="InterPro"/>
</dbReference>
<evidence type="ECO:0000256" key="1">
    <source>
        <dbReference type="ARBA" id="ARBA00022741"/>
    </source>
</evidence>
<name>A0A381Q5E3_9ZZZZ</name>
<dbReference type="SUPFAM" id="SSF54197">
    <property type="entry name" value="HIT-like"/>
    <property type="match status" value="1"/>
</dbReference>
<dbReference type="GO" id="GO:0000166">
    <property type="term" value="F:nucleotide binding"/>
    <property type="evidence" value="ECO:0007669"/>
    <property type="project" value="UniProtKB-KW"/>
</dbReference>
<sequence length="164" mass="18876">MDRLWAPWRMEYIRGDKEKGCIFCKKPKGEDDRESLILARGDQSFVLMNLFPYNNAHLMIAPYKHVGTTNDLEQRSLNEIMWFADRSMTIMKKNINAEGFNFGSNIGVAGGAGIVDHIHFHVVPRWKGDTNFMPVVGKTKVQVQGLQETYDELKPPFDLLMKNR</sequence>
<proteinExistence type="predicted"/>
<dbReference type="InterPro" id="IPR052908">
    <property type="entry name" value="AP-4-A_phosphorylase"/>
</dbReference>
<dbReference type="PANTHER" id="PTHR42997:SF1">
    <property type="entry name" value="AP-4-A PHOSPHORYLASE"/>
    <property type="match status" value="1"/>
</dbReference>
<dbReference type="EMBL" id="UINC01001174">
    <property type="protein sequence ID" value="SUZ73307.1"/>
    <property type="molecule type" value="Genomic_DNA"/>
</dbReference>
<accession>A0A381Q5E3</accession>
<reference evidence="3" key="1">
    <citation type="submission" date="2018-05" db="EMBL/GenBank/DDBJ databases">
        <authorList>
            <person name="Lanie J.A."/>
            <person name="Ng W.-L."/>
            <person name="Kazmierczak K.M."/>
            <person name="Andrzejewski T.M."/>
            <person name="Davidsen T.M."/>
            <person name="Wayne K.J."/>
            <person name="Tettelin H."/>
            <person name="Glass J.I."/>
            <person name="Rusch D."/>
            <person name="Podicherti R."/>
            <person name="Tsui H.-C.T."/>
            <person name="Winkler M.E."/>
        </authorList>
    </citation>
    <scope>NUCLEOTIDE SEQUENCE</scope>
</reference>
<feature type="domain" description="HIT" evidence="2">
    <location>
        <begin position="22"/>
        <end position="132"/>
    </location>
</feature>
<evidence type="ECO:0000313" key="3">
    <source>
        <dbReference type="EMBL" id="SUZ73307.1"/>
    </source>
</evidence>
<dbReference type="Pfam" id="PF01230">
    <property type="entry name" value="HIT"/>
    <property type="match status" value="1"/>
</dbReference>
<dbReference type="InterPro" id="IPR039383">
    <property type="entry name" value="FHIT"/>
</dbReference>